<dbReference type="GeneID" id="16076884"/>
<name>F2U3C1_SALR5</name>
<organism evidence="2">
    <name type="scientific">Salpingoeca rosetta (strain ATCC 50818 / BSB-021)</name>
    <dbReference type="NCBI Taxonomy" id="946362"/>
    <lineage>
        <taxon>Eukaryota</taxon>
        <taxon>Choanoflagellata</taxon>
        <taxon>Craspedida</taxon>
        <taxon>Salpingoecidae</taxon>
        <taxon>Salpingoeca</taxon>
    </lineage>
</organism>
<evidence type="ECO:0000313" key="2">
    <source>
        <dbReference type="Proteomes" id="UP000007799"/>
    </source>
</evidence>
<dbReference type="EMBL" id="GL832960">
    <property type="protein sequence ID" value="EGD82115.1"/>
    <property type="molecule type" value="Genomic_DNA"/>
</dbReference>
<dbReference type="KEGG" id="sre:PTSG_02791"/>
<gene>
    <name evidence="1" type="ORF">PTSG_02791</name>
</gene>
<sequence length="110" mass="12274">MSTVTLRIGTHHKGGLLRSVTTNKPRAKDTAKSNATLRSPDIDWRTSTVVLKTGPLRPNLCRVKRVVKKSDRKSTVDRVDKCLHKAILNDSHVVLEEEGECSDVIHYVTS</sequence>
<dbReference type="RefSeq" id="XP_004996298.1">
    <property type="nucleotide sequence ID" value="XM_004996241.1"/>
</dbReference>
<accession>F2U3C1</accession>
<dbReference type="InParanoid" id="F2U3C1"/>
<keyword evidence="2" id="KW-1185">Reference proteome</keyword>
<protein>
    <submittedName>
        <fullName evidence="1">Uncharacterized protein</fullName>
    </submittedName>
</protein>
<dbReference type="AlphaFoldDB" id="F2U3C1"/>
<dbReference type="Proteomes" id="UP000007799">
    <property type="component" value="Unassembled WGS sequence"/>
</dbReference>
<proteinExistence type="predicted"/>
<reference evidence="1" key="1">
    <citation type="submission" date="2009-08" db="EMBL/GenBank/DDBJ databases">
        <title>Annotation of Salpingoeca rosetta.</title>
        <authorList>
            <consortium name="The Broad Institute Genome Sequencing Platform"/>
            <person name="Russ C."/>
            <person name="Cuomo C."/>
            <person name="Burger G."/>
            <person name="Gray M.W."/>
            <person name="Holland P.W.H."/>
            <person name="King N."/>
            <person name="Lang F.B.F."/>
            <person name="Roger A.J."/>
            <person name="Ruiz-Trillo I."/>
            <person name="Young S.K."/>
            <person name="Zeng Q."/>
            <person name="Gargeya S."/>
            <person name="Alvarado L."/>
            <person name="Berlin A."/>
            <person name="Chapman S.B."/>
            <person name="Chen Z."/>
            <person name="Freedman E."/>
            <person name="Gellesch M."/>
            <person name="Goldberg J."/>
            <person name="Griggs A."/>
            <person name="Gujja S."/>
            <person name="Heilman E."/>
            <person name="Heiman D."/>
            <person name="Howarth C."/>
            <person name="Mehta T."/>
            <person name="Neiman D."/>
            <person name="Pearson M."/>
            <person name="Roberts A."/>
            <person name="Saif S."/>
            <person name="Shea T."/>
            <person name="Shenoy N."/>
            <person name="Sisk P."/>
            <person name="Stolte C."/>
            <person name="Sykes S."/>
            <person name="White J."/>
            <person name="Yandava C."/>
            <person name="Haas B."/>
            <person name="Nusbaum C."/>
            <person name="Birren B."/>
        </authorList>
    </citation>
    <scope>NUCLEOTIDE SEQUENCE [LARGE SCALE GENOMIC DNA]</scope>
    <source>
        <strain evidence="1">ATCC 50818</strain>
    </source>
</reference>
<evidence type="ECO:0000313" key="1">
    <source>
        <dbReference type="EMBL" id="EGD82115.1"/>
    </source>
</evidence>